<evidence type="ECO:0000313" key="2">
    <source>
        <dbReference type="Proteomes" id="UP000291269"/>
    </source>
</evidence>
<organism evidence="1 2">
    <name type="scientific">Candidatus Borkfalkia ceftriaxoniphila</name>
    <dbReference type="NCBI Taxonomy" id="2508949"/>
    <lineage>
        <taxon>Bacteria</taxon>
        <taxon>Bacillati</taxon>
        <taxon>Bacillota</taxon>
        <taxon>Clostridia</taxon>
        <taxon>Christensenellales</taxon>
        <taxon>Christensenellaceae</taxon>
        <taxon>Candidatus Borkfalkia</taxon>
    </lineage>
</organism>
<evidence type="ECO:0000313" key="1">
    <source>
        <dbReference type="EMBL" id="RXZ57924.1"/>
    </source>
</evidence>
<keyword evidence="1" id="KW-0645">Protease</keyword>
<sequence length="624" mass="67819">MKRIFKFCLSFIVAIGLAFSVVGCSVLDGLNERESAAKNNADESGPTAEYEGNKVNQSNYNGVTYLEEDFDYNALYEENYKAVVTVSVTGTVSNGFFGAKEVTRVGSGFIISEAGYILTSASLIDKLNNLSEIEAILYNGDAFSVQTQGITQAANLDIALMQFSEEVSYQDENGQKMTGMPDVVEFSNSDDLEYGENCAYIATYSDSEDYFVSLAEGIVSKPKNTDSDFENYINAPKYITADYLVQTSITSNEGNEGSALFDSEGKVAGVLTTKAEETDTYEKNNGYGMSFCVPSTAVYDFIEACAQDPDYADLSVEIPESTKTEKNYISNPDEIIVQSDNTVSEKFESTSGTKIASDSAVVELAYQGEIEKDGSLAKYITDNYQNFTVNVLTAVASGQHASSGSGFVISTDGYVITNLHVVNSSLDESGKNNPNNVVTLYPYVYCTFENGTHDGKIVSFAMEVVSYDKQRDMALLKFKNEFKHYDQSGNLVDGFEKICKLADYSDLRAGEPVVALGNALGYGSSVTNGIVSLIESEVDYQFYAHMFIETDTPINSGNSGGALFNAQGYVVGINSMGAPSYENVSWAIPTDCITSFLDQTKQLRSSATIVIVNQTLAQSVTYQK</sequence>
<dbReference type="InterPro" id="IPR009003">
    <property type="entry name" value="Peptidase_S1_PA"/>
</dbReference>
<dbReference type="PROSITE" id="PS51257">
    <property type="entry name" value="PROKAR_LIPOPROTEIN"/>
    <property type="match status" value="1"/>
</dbReference>
<reference evidence="1 2" key="1">
    <citation type="journal article" date="2019" name="Gut">
        <title>Antibiotics-induced monodominance of a novel gut bacterial order.</title>
        <authorList>
            <person name="Hildebrand F."/>
            <person name="Moitinho-Silva L."/>
            <person name="Blasche S."/>
            <person name="Jahn M.T."/>
            <person name="Gossmann T.I."/>
            <person name="Heuerta-Cepas J."/>
            <person name="Hercog R."/>
            <person name="Luetge M."/>
            <person name="Bahram M."/>
            <person name="Pryszlak A."/>
            <person name="Alves R.J."/>
            <person name="Waszak S.M."/>
            <person name="Zhu A."/>
            <person name="Ye L."/>
            <person name="Costea P.I."/>
            <person name="Aalvink S."/>
            <person name="Belzer C."/>
            <person name="Forslund S.K."/>
            <person name="Sunagawa S."/>
            <person name="Hentschel U."/>
            <person name="Merten C."/>
            <person name="Patil K.R."/>
            <person name="Benes V."/>
            <person name="Bork P."/>
        </authorList>
    </citation>
    <scope>NUCLEOTIDE SEQUENCE [LARGE SCALE GENOMIC DNA]</scope>
    <source>
        <strain evidence="1 2">HDS1380</strain>
    </source>
</reference>
<dbReference type="RefSeq" id="WP_129227344.1">
    <property type="nucleotide sequence ID" value="NZ_SDOZ01000005.1"/>
</dbReference>
<dbReference type="GO" id="GO:0004252">
    <property type="term" value="F:serine-type endopeptidase activity"/>
    <property type="evidence" value="ECO:0007669"/>
    <property type="project" value="InterPro"/>
</dbReference>
<dbReference type="PRINTS" id="PR00834">
    <property type="entry name" value="PROTEASES2C"/>
</dbReference>
<accession>A0A4Q2K7M0</accession>
<keyword evidence="1" id="KW-0378">Hydrolase</keyword>
<dbReference type="EMBL" id="SDOZ01000005">
    <property type="protein sequence ID" value="RXZ57924.1"/>
    <property type="molecule type" value="Genomic_DNA"/>
</dbReference>
<dbReference type="PANTHER" id="PTHR22939:SF129">
    <property type="entry name" value="SERINE PROTEASE HTRA2, MITOCHONDRIAL"/>
    <property type="match status" value="1"/>
</dbReference>
<keyword evidence="2" id="KW-1185">Reference proteome</keyword>
<gene>
    <name evidence="1" type="ORF">ESZ91_11265</name>
</gene>
<dbReference type="AlphaFoldDB" id="A0A4Q2K7M0"/>
<dbReference type="PANTHER" id="PTHR22939">
    <property type="entry name" value="SERINE PROTEASE FAMILY S1C HTRA-RELATED"/>
    <property type="match status" value="1"/>
</dbReference>
<dbReference type="InterPro" id="IPR001940">
    <property type="entry name" value="Peptidase_S1C"/>
</dbReference>
<dbReference type="OrthoDB" id="9758917at2"/>
<dbReference type="Gene3D" id="2.40.10.120">
    <property type="match status" value="1"/>
</dbReference>
<dbReference type="GO" id="GO:0006508">
    <property type="term" value="P:proteolysis"/>
    <property type="evidence" value="ECO:0007669"/>
    <property type="project" value="UniProtKB-KW"/>
</dbReference>
<dbReference type="Pfam" id="PF13365">
    <property type="entry name" value="Trypsin_2"/>
    <property type="match status" value="2"/>
</dbReference>
<dbReference type="Proteomes" id="UP000291269">
    <property type="component" value="Unassembled WGS sequence"/>
</dbReference>
<dbReference type="InterPro" id="IPR043504">
    <property type="entry name" value="Peptidase_S1_PA_chymotrypsin"/>
</dbReference>
<comment type="caution">
    <text evidence="1">The sequence shown here is derived from an EMBL/GenBank/DDBJ whole genome shotgun (WGS) entry which is preliminary data.</text>
</comment>
<proteinExistence type="predicted"/>
<dbReference type="SUPFAM" id="SSF50494">
    <property type="entry name" value="Trypsin-like serine proteases"/>
    <property type="match status" value="2"/>
</dbReference>
<dbReference type="Gene3D" id="2.40.10.10">
    <property type="entry name" value="Trypsin-like serine proteases"/>
    <property type="match status" value="2"/>
</dbReference>
<protein>
    <submittedName>
        <fullName evidence="1">Serine protease</fullName>
    </submittedName>
</protein>
<name>A0A4Q2K7M0_9FIRM</name>